<feature type="region of interest" description="Disordered" evidence="1">
    <location>
        <begin position="54"/>
        <end position="78"/>
    </location>
</feature>
<feature type="compositionally biased region" description="Basic and acidic residues" evidence="1">
    <location>
        <begin position="65"/>
        <end position="78"/>
    </location>
</feature>
<dbReference type="AlphaFoldDB" id="K0RS80"/>
<feature type="non-terminal residue" evidence="2">
    <location>
        <position position="180"/>
    </location>
</feature>
<reference evidence="2 3" key="1">
    <citation type="journal article" date="2012" name="Genome Biol.">
        <title>Genome and low-iron response of an oceanic diatom adapted to chronic iron limitation.</title>
        <authorList>
            <person name="Lommer M."/>
            <person name="Specht M."/>
            <person name="Roy A.S."/>
            <person name="Kraemer L."/>
            <person name="Andreson R."/>
            <person name="Gutowska M.A."/>
            <person name="Wolf J."/>
            <person name="Bergner S.V."/>
            <person name="Schilhabel M.B."/>
            <person name="Klostermeier U.C."/>
            <person name="Beiko R.G."/>
            <person name="Rosenstiel P."/>
            <person name="Hippler M."/>
            <person name="Laroche J."/>
        </authorList>
    </citation>
    <scope>NUCLEOTIDE SEQUENCE [LARGE SCALE GENOMIC DNA]</scope>
    <source>
        <strain evidence="2 3">CCMP1005</strain>
    </source>
</reference>
<proteinExistence type="predicted"/>
<accession>K0RS80</accession>
<dbReference type="Proteomes" id="UP000266841">
    <property type="component" value="Unassembled WGS sequence"/>
</dbReference>
<feature type="region of interest" description="Disordered" evidence="1">
    <location>
        <begin position="1"/>
        <end position="26"/>
    </location>
</feature>
<dbReference type="EMBL" id="AGNL01041061">
    <property type="protein sequence ID" value="EJK51761.1"/>
    <property type="molecule type" value="Genomic_DNA"/>
</dbReference>
<comment type="caution">
    <text evidence="2">The sequence shown here is derived from an EMBL/GenBank/DDBJ whole genome shotgun (WGS) entry which is preliminary data.</text>
</comment>
<gene>
    <name evidence="2" type="ORF">THAOC_29040</name>
</gene>
<protein>
    <submittedName>
        <fullName evidence="2">Uncharacterized protein</fullName>
    </submittedName>
</protein>
<sequence>MLPNFSKELKPDLPGPHRHINADGQGVDARRHVAFRSRAGPSRVVCGAPVHEARANRSRRPVQRASEKKRFDPTNRSFRVDLSPEKDLQHRLEVLALATDGEESCPMEGRRWRLPHRVFPTLLEGEYANVTERGDLRLRPRMGRGSRGRPLDTTGRAVPLTGFPRGFLEEGSRPRIAAAH</sequence>
<evidence type="ECO:0000313" key="3">
    <source>
        <dbReference type="Proteomes" id="UP000266841"/>
    </source>
</evidence>
<feature type="region of interest" description="Disordered" evidence="1">
    <location>
        <begin position="139"/>
        <end position="180"/>
    </location>
</feature>
<name>K0RS80_THAOC</name>
<evidence type="ECO:0000313" key="2">
    <source>
        <dbReference type="EMBL" id="EJK51761.1"/>
    </source>
</evidence>
<evidence type="ECO:0000256" key="1">
    <source>
        <dbReference type="SAM" id="MobiDB-lite"/>
    </source>
</evidence>
<organism evidence="2 3">
    <name type="scientific">Thalassiosira oceanica</name>
    <name type="common">Marine diatom</name>
    <dbReference type="NCBI Taxonomy" id="159749"/>
    <lineage>
        <taxon>Eukaryota</taxon>
        <taxon>Sar</taxon>
        <taxon>Stramenopiles</taxon>
        <taxon>Ochrophyta</taxon>
        <taxon>Bacillariophyta</taxon>
        <taxon>Coscinodiscophyceae</taxon>
        <taxon>Thalassiosirophycidae</taxon>
        <taxon>Thalassiosirales</taxon>
        <taxon>Thalassiosiraceae</taxon>
        <taxon>Thalassiosira</taxon>
    </lineage>
</organism>
<keyword evidence="3" id="KW-1185">Reference proteome</keyword>